<keyword evidence="6" id="KW-0325">Glycoprotein</keyword>
<dbReference type="GO" id="GO:0016788">
    <property type="term" value="F:hydrolase activity, acting on ester bonds"/>
    <property type="evidence" value="ECO:0007669"/>
    <property type="project" value="InterPro"/>
</dbReference>
<dbReference type="InParanoid" id="A0A6J1X0I9"/>
<keyword evidence="4 7" id="KW-0442">Lipid degradation</keyword>
<dbReference type="OrthoDB" id="9974421at2759"/>
<evidence type="ECO:0000259" key="11">
    <source>
        <dbReference type="Pfam" id="PF04083"/>
    </source>
</evidence>
<reference evidence="13" key="1">
    <citation type="submission" date="2025-08" db="UniProtKB">
        <authorList>
            <consortium name="RefSeq"/>
        </authorList>
    </citation>
    <scope>IDENTIFICATION</scope>
    <source>
        <tissue evidence="13">Whole larvae</tissue>
    </source>
</reference>
<comment type="similarity">
    <text evidence="1 7">Belongs to the AB hydrolase superfamily. Lipase family.</text>
</comment>
<keyword evidence="12" id="KW-1185">Reference proteome</keyword>
<dbReference type="InterPro" id="IPR006693">
    <property type="entry name" value="AB_hydrolase_lipase"/>
</dbReference>
<sequence>MWSRLALFFGIVVCSLSSPTGRNRPIFPLEETIKWIRYEGYAGESHNVETHDGYILELHRIPYGQFQTTSTSKRPVVFMMHGLMAASNCYILLGPQKSLAFNFADAGFDVWLGNARGNKLSRRHVKLNPDSSKDKRQFFDLSFEEIGMYDVAQMIDYVLEYTDSEQLHYIGHSQGGTAFLVLTSMLPEYNAKFASVNLLAGVGYQNYFPNTALRTLARFTNTIYTSAVAAGFVEVAIPSLPNITRPDSDDDPEQELLYDLMSITEMMRDDTIEDQDYTNMFGGAALKQIAHFGQNIRDKTFRRWNYGAIRNRQIYGSSTPPAYDLSLITANVTMHYTVSDILLDERDVLAMVNDMPNARARKVPREDFSHLAFVSAADSKELLTDYILEATLRIENLENNDKDEDIDTNPNRPDSGSVIALSLIFKMYLSIYSLWIIVN</sequence>
<name>A0A6J1X0I9_GALME</name>
<dbReference type="RefSeq" id="XP_026759064.1">
    <property type="nucleotide sequence ID" value="XM_026903263.3"/>
</dbReference>
<evidence type="ECO:0000256" key="6">
    <source>
        <dbReference type="ARBA" id="ARBA00023180"/>
    </source>
</evidence>
<dbReference type="PANTHER" id="PTHR11005">
    <property type="entry name" value="LYSOSOMAL ACID LIPASE-RELATED"/>
    <property type="match status" value="1"/>
</dbReference>
<evidence type="ECO:0000256" key="4">
    <source>
        <dbReference type="ARBA" id="ARBA00022963"/>
    </source>
</evidence>
<feature type="chain" id="PRO_5026898412" description="Lipase" evidence="10">
    <location>
        <begin position="18"/>
        <end position="439"/>
    </location>
</feature>
<evidence type="ECO:0000313" key="12">
    <source>
        <dbReference type="Proteomes" id="UP001652740"/>
    </source>
</evidence>
<dbReference type="FunFam" id="3.40.50.1820:FF:000057">
    <property type="entry name" value="Lipase"/>
    <property type="match status" value="1"/>
</dbReference>
<evidence type="ECO:0000256" key="2">
    <source>
        <dbReference type="ARBA" id="ARBA00022729"/>
    </source>
</evidence>
<organism evidence="12 13">
    <name type="scientific">Galleria mellonella</name>
    <name type="common">Greater wax moth</name>
    <dbReference type="NCBI Taxonomy" id="7137"/>
    <lineage>
        <taxon>Eukaryota</taxon>
        <taxon>Metazoa</taxon>
        <taxon>Ecdysozoa</taxon>
        <taxon>Arthropoda</taxon>
        <taxon>Hexapoda</taxon>
        <taxon>Insecta</taxon>
        <taxon>Pterygota</taxon>
        <taxon>Neoptera</taxon>
        <taxon>Endopterygota</taxon>
        <taxon>Lepidoptera</taxon>
        <taxon>Glossata</taxon>
        <taxon>Ditrysia</taxon>
        <taxon>Pyraloidea</taxon>
        <taxon>Pyralidae</taxon>
        <taxon>Galleriinae</taxon>
        <taxon>Galleria</taxon>
    </lineage>
</organism>
<dbReference type="KEGG" id="gmw:113518374"/>
<dbReference type="InterPro" id="IPR029058">
    <property type="entry name" value="AB_hydrolase_fold"/>
</dbReference>
<dbReference type="AlphaFoldDB" id="A0A6J1X0I9"/>
<evidence type="ECO:0000256" key="1">
    <source>
        <dbReference type="ARBA" id="ARBA00010701"/>
    </source>
</evidence>
<keyword evidence="9" id="KW-1133">Transmembrane helix</keyword>
<evidence type="ECO:0000313" key="13">
    <source>
        <dbReference type="RefSeq" id="XP_026759064.1"/>
    </source>
</evidence>
<evidence type="ECO:0000256" key="9">
    <source>
        <dbReference type="SAM" id="Phobius"/>
    </source>
</evidence>
<protein>
    <recommendedName>
        <fullName evidence="7">Lipase</fullName>
    </recommendedName>
</protein>
<dbReference type="PIRSF" id="PIRSF000862">
    <property type="entry name" value="Steryl_ester_lip"/>
    <property type="match status" value="1"/>
</dbReference>
<feature type="signal peptide" evidence="10">
    <location>
        <begin position="1"/>
        <end position="17"/>
    </location>
</feature>
<feature type="domain" description="Partial AB-hydrolase lipase" evidence="11">
    <location>
        <begin position="34"/>
        <end position="92"/>
    </location>
</feature>
<dbReference type="InterPro" id="IPR025483">
    <property type="entry name" value="Lipase_euk"/>
</dbReference>
<proteinExistence type="inferred from homology"/>
<feature type="active site" description="Nucleophile" evidence="8">
    <location>
        <position position="173"/>
    </location>
</feature>
<keyword evidence="9" id="KW-0812">Transmembrane</keyword>
<keyword evidence="3 7" id="KW-0378">Hydrolase</keyword>
<evidence type="ECO:0000256" key="3">
    <source>
        <dbReference type="ARBA" id="ARBA00022801"/>
    </source>
</evidence>
<dbReference type="SUPFAM" id="SSF53474">
    <property type="entry name" value="alpha/beta-Hydrolases"/>
    <property type="match status" value="1"/>
</dbReference>
<dbReference type="Gene3D" id="3.40.50.1820">
    <property type="entry name" value="alpha/beta hydrolase"/>
    <property type="match status" value="1"/>
</dbReference>
<feature type="active site" description="Charge relay system" evidence="8">
    <location>
        <position position="370"/>
    </location>
</feature>
<keyword evidence="5" id="KW-0443">Lipid metabolism</keyword>
<evidence type="ECO:0000256" key="8">
    <source>
        <dbReference type="PIRSR" id="PIRSR000862-1"/>
    </source>
</evidence>
<keyword evidence="9" id="KW-0472">Membrane</keyword>
<dbReference type="GO" id="GO:0016042">
    <property type="term" value="P:lipid catabolic process"/>
    <property type="evidence" value="ECO:0007669"/>
    <property type="project" value="UniProtKB-KW"/>
</dbReference>
<accession>A0A6J1X0I9</accession>
<dbReference type="GeneID" id="113518374"/>
<feature type="active site" description="Charge relay system" evidence="8">
    <location>
        <position position="340"/>
    </location>
</feature>
<evidence type="ECO:0000256" key="5">
    <source>
        <dbReference type="ARBA" id="ARBA00023098"/>
    </source>
</evidence>
<keyword evidence="2 10" id="KW-0732">Signal</keyword>
<gene>
    <name evidence="13" type="primary">LOC113518374</name>
</gene>
<evidence type="ECO:0000256" key="7">
    <source>
        <dbReference type="PIRNR" id="PIRNR000862"/>
    </source>
</evidence>
<evidence type="ECO:0000256" key="10">
    <source>
        <dbReference type="SAM" id="SignalP"/>
    </source>
</evidence>
<dbReference type="Pfam" id="PF04083">
    <property type="entry name" value="Abhydro_lipase"/>
    <property type="match status" value="1"/>
</dbReference>
<dbReference type="Proteomes" id="UP001652740">
    <property type="component" value="Unplaced"/>
</dbReference>
<feature type="transmembrane region" description="Helical" evidence="9">
    <location>
        <begin position="418"/>
        <end position="438"/>
    </location>
</feature>